<proteinExistence type="predicted"/>
<keyword evidence="1" id="KW-1133">Transmembrane helix</keyword>
<dbReference type="EMBL" id="FOSK01000007">
    <property type="protein sequence ID" value="SFK62362.1"/>
    <property type="molecule type" value="Genomic_DNA"/>
</dbReference>
<dbReference type="Pfam" id="PF11902">
    <property type="entry name" value="DUF3422"/>
    <property type="match status" value="1"/>
</dbReference>
<evidence type="ECO:0000256" key="1">
    <source>
        <dbReference type="SAM" id="Phobius"/>
    </source>
</evidence>
<gene>
    <name evidence="2" type="ORF">SAMN04488518_10757</name>
</gene>
<organism evidence="2 3">
    <name type="scientific">Pseudovibrio ascidiaceicola</name>
    <dbReference type="NCBI Taxonomy" id="285279"/>
    <lineage>
        <taxon>Bacteria</taxon>
        <taxon>Pseudomonadati</taxon>
        <taxon>Pseudomonadota</taxon>
        <taxon>Alphaproteobacteria</taxon>
        <taxon>Hyphomicrobiales</taxon>
        <taxon>Stappiaceae</taxon>
        <taxon>Pseudovibrio</taxon>
    </lineage>
</organism>
<evidence type="ECO:0000313" key="2">
    <source>
        <dbReference type="EMBL" id="SFK62362.1"/>
    </source>
</evidence>
<feature type="transmembrane region" description="Helical" evidence="1">
    <location>
        <begin position="439"/>
        <end position="460"/>
    </location>
</feature>
<comment type="caution">
    <text evidence="2">The sequence shown here is derived from an EMBL/GenBank/DDBJ whole genome shotgun (WGS) entry which is preliminary data.</text>
</comment>
<reference evidence="2 3" key="1">
    <citation type="submission" date="2016-10" db="EMBL/GenBank/DDBJ databases">
        <authorList>
            <person name="Varghese N."/>
            <person name="Submissions S."/>
        </authorList>
    </citation>
    <scope>NUCLEOTIDE SEQUENCE [LARGE SCALE GENOMIC DNA]</scope>
    <source>
        <strain evidence="2 3">DSM 16392</strain>
    </source>
</reference>
<protein>
    <submittedName>
        <fullName evidence="2">Uncharacterized membrane-anchored protein</fullName>
    </submittedName>
</protein>
<accession>A0A1I4B0D1</accession>
<feature type="transmembrane region" description="Helical" evidence="1">
    <location>
        <begin position="472"/>
        <end position="491"/>
    </location>
</feature>
<sequence length="498" mass="55974">MYFTILRVRYAEQEEFELFFFLIAMAPASAATIRRNTYFCVDQQSCLLHTWPFWLEDQEGHALGKVDDMLEEACAVQQLPEHPLRQAILAEVHARPFVPMHGEWQILQYAFMVDQDKKQAEQQALLRFTSEETNPPSRTSEHYLHQTFKDYSLRWEQHSEFSTYAVERPLPSSFHAQDLTLFTKGLIDPPGELIAAVQLTIKAAAEPEAGDLSEKFDLASLSVSQIIEGRATLVTDFKAGDDGIVSFLLLDHGLSPLELGATVRRVLELETYRTLSLLGLYEARKQQTVVSRIEQELMGITAQLRNSGDAEAHSLSHNEELLADLSSLAADLEASAMESLFRFGATRAYSDIVRRRLDTLGESKVSGYDMIGRFLNRRLAPAMQTCRAIEERQANLSRKLTRAVGLLRARVDVELERQNRDLLKSMDQRAKFQLRLQQTVEGLSIAAISYYVISLIGYALKGAKAVGSPLDPAVGMAASVPLVVGVLWYALRRLKAAH</sequence>
<evidence type="ECO:0000313" key="3">
    <source>
        <dbReference type="Proteomes" id="UP000199598"/>
    </source>
</evidence>
<dbReference type="Proteomes" id="UP000199598">
    <property type="component" value="Unassembled WGS sequence"/>
</dbReference>
<keyword evidence="1" id="KW-0812">Transmembrane</keyword>
<name>A0A1I4B0D1_9HYPH</name>
<dbReference type="InterPro" id="IPR021830">
    <property type="entry name" value="DUF3422"/>
</dbReference>
<keyword evidence="1" id="KW-0472">Membrane</keyword>
<keyword evidence="3" id="KW-1185">Reference proteome</keyword>